<organism evidence="3 4">
    <name type="scientific">Mucilaginibacter jinjuensis</name>
    <dbReference type="NCBI Taxonomy" id="1176721"/>
    <lineage>
        <taxon>Bacteria</taxon>
        <taxon>Pseudomonadati</taxon>
        <taxon>Bacteroidota</taxon>
        <taxon>Sphingobacteriia</taxon>
        <taxon>Sphingobacteriales</taxon>
        <taxon>Sphingobacteriaceae</taxon>
        <taxon>Mucilaginibacter</taxon>
    </lineage>
</organism>
<feature type="domain" description="ATP-grasp" evidence="2">
    <location>
        <begin position="101"/>
        <end position="279"/>
    </location>
</feature>
<gene>
    <name evidence="3" type="ORF">PQO05_25545</name>
</gene>
<evidence type="ECO:0000259" key="2">
    <source>
        <dbReference type="PROSITE" id="PS50975"/>
    </source>
</evidence>
<proteinExistence type="predicted"/>
<evidence type="ECO:0000313" key="3">
    <source>
        <dbReference type="EMBL" id="WCT12096.1"/>
    </source>
</evidence>
<sequence length="292" mass="32942">MRPFIIAHQQPEKLRSFLQELEIRVIPYQTSNQLKHHFCIEEKAPRFGVFYNLMGLSAYLHHGMHSVFYMFGYLRHLEEHGVRVINGSRAFSHDVSQALQLILLQQLGIKHLKTHVINHVSELKAACDGLRFPIVIKPNVDGNNTLAQYFNSTDEINDAVINNRIDLGADHSALVQEFIEPAGGYITRVETIGGKYLYATKNHIHKSETETCTPSASIIRCVETIVQNAGIDVGGVEYIIDERTEEVLYTAVNTTSNFVNNAENGPGFNPTEKLIDFLEHEMVRLTDDVAVV</sequence>
<dbReference type="PANTHER" id="PTHR21621">
    <property type="entry name" value="RIBOSOMAL PROTEIN S6 MODIFICATION PROTEIN"/>
    <property type="match status" value="1"/>
</dbReference>
<dbReference type="SUPFAM" id="SSF56059">
    <property type="entry name" value="Glutathione synthetase ATP-binding domain-like"/>
    <property type="match status" value="1"/>
</dbReference>
<name>A0ABY7T887_9SPHI</name>
<keyword evidence="4" id="KW-1185">Reference proteome</keyword>
<accession>A0ABY7T887</accession>
<dbReference type="Gene3D" id="3.30.1490.20">
    <property type="entry name" value="ATP-grasp fold, A domain"/>
    <property type="match status" value="1"/>
</dbReference>
<evidence type="ECO:0000313" key="4">
    <source>
        <dbReference type="Proteomes" id="UP001216139"/>
    </source>
</evidence>
<evidence type="ECO:0000256" key="1">
    <source>
        <dbReference type="PROSITE-ProRule" id="PRU00409"/>
    </source>
</evidence>
<dbReference type="RefSeq" id="WP_273630338.1">
    <property type="nucleotide sequence ID" value="NZ_CP117167.1"/>
</dbReference>
<dbReference type="PROSITE" id="PS50975">
    <property type="entry name" value="ATP_GRASP"/>
    <property type="match status" value="1"/>
</dbReference>
<protein>
    <recommendedName>
        <fullName evidence="2">ATP-grasp domain-containing protein</fullName>
    </recommendedName>
</protein>
<keyword evidence="1" id="KW-0067">ATP-binding</keyword>
<dbReference type="InterPro" id="IPR011761">
    <property type="entry name" value="ATP-grasp"/>
</dbReference>
<reference evidence="3 4" key="1">
    <citation type="submission" date="2023-02" db="EMBL/GenBank/DDBJ databases">
        <title>Genome sequence of Mucilaginibacter jinjuensis strain KACC 16571.</title>
        <authorList>
            <person name="Kim S."/>
            <person name="Heo J."/>
            <person name="Kwon S.-W."/>
        </authorList>
    </citation>
    <scope>NUCLEOTIDE SEQUENCE [LARGE SCALE GENOMIC DNA]</scope>
    <source>
        <strain evidence="3 4">KACC 16571</strain>
    </source>
</reference>
<dbReference type="Proteomes" id="UP001216139">
    <property type="component" value="Chromosome"/>
</dbReference>
<dbReference type="PANTHER" id="PTHR21621:SF0">
    <property type="entry name" value="BETA-CITRYLGLUTAMATE SYNTHASE B-RELATED"/>
    <property type="match status" value="1"/>
</dbReference>
<dbReference type="InterPro" id="IPR013815">
    <property type="entry name" value="ATP_grasp_subdomain_1"/>
</dbReference>
<keyword evidence="1" id="KW-0547">Nucleotide-binding</keyword>
<dbReference type="EMBL" id="CP117167">
    <property type="protein sequence ID" value="WCT12096.1"/>
    <property type="molecule type" value="Genomic_DNA"/>
</dbReference>